<dbReference type="PANTHER" id="PTHR40606:SF1">
    <property type="entry name" value="UPF0339 PROTEIN YEGP"/>
    <property type="match status" value="1"/>
</dbReference>
<dbReference type="Pfam" id="PF07411">
    <property type="entry name" value="DUF1508"/>
    <property type="match status" value="2"/>
</dbReference>
<protein>
    <recommendedName>
        <fullName evidence="1">DUF1508 domain-containing protein</fullName>
    </recommendedName>
</protein>
<keyword evidence="3" id="KW-1185">Reference proteome</keyword>
<proteinExistence type="predicted"/>
<accession>A0A1I6YBJ5</accession>
<dbReference type="InterPro" id="IPR036913">
    <property type="entry name" value="YegP-like_sf"/>
</dbReference>
<dbReference type="EMBL" id="FPAS01000001">
    <property type="protein sequence ID" value="SFT47681.1"/>
    <property type="molecule type" value="Genomic_DNA"/>
</dbReference>
<dbReference type="Gene3D" id="3.30.160.160">
    <property type="entry name" value="YegP-like"/>
    <property type="match status" value="2"/>
</dbReference>
<dbReference type="SUPFAM" id="SSF160113">
    <property type="entry name" value="YegP-like"/>
    <property type="match status" value="2"/>
</dbReference>
<gene>
    <name evidence="2" type="ORF">SAMN05216474_0774</name>
</gene>
<dbReference type="STRING" id="477690.SAMN05216474_0774"/>
<evidence type="ECO:0000259" key="1">
    <source>
        <dbReference type="Pfam" id="PF07411"/>
    </source>
</evidence>
<dbReference type="InterPro" id="IPR051141">
    <property type="entry name" value="UPF0339_domain"/>
</dbReference>
<sequence>MGYYEIFQSDKNGQWYFHLKAGNHEIILASQGYVSKAGAENGVNSVNENCVDDDNYERLVAKDGSFYFNLKAGNGQVIGTSEMYTTKQMRDKGIESVKRNGGSDAPK</sequence>
<dbReference type="InterPro" id="IPR010879">
    <property type="entry name" value="DUF1508"/>
</dbReference>
<reference evidence="2 3" key="1">
    <citation type="submission" date="2016-10" db="EMBL/GenBank/DDBJ databases">
        <authorList>
            <person name="de Groot N.N."/>
        </authorList>
    </citation>
    <scope>NUCLEOTIDE SEQUENCE [LARGE SCALE GENOMIC DNA]</scope>
    <source>
        <strain evidence="2 3">CGMCC 1.7005</strain>
    </source>
</reference>
<evidence type="ECO:0000313" key="3">
    <source>
        <dbReference type="Proteomes" id="UP000236454"/>
    </source>
</evidence>
<feature type="domain" description="DUF1508" evidence="1">
    <location>
        <begin position="10"/>
        <end position="57"/>
    </location>
</feature>
<dbReference type="RefSeq" id="WP_090247605.1">
    <property type="nucleotide sequence ID" value="NZ_FPAS01000001.1"/>
</dbReference>
<feature type="domain" description="DUF1508" evidence="1">
    <location>
        <begin position="61"/>
        <end position="104"/>
    </location>
</feature>
<dbReference type="Proteomes" id="UP000236454">
    <property type="component" value="Unassembled WGS sequence"/>
</dbReference>
<name>A0A1I6YBJ5_9FLAO</name>
<dbReference type="OrthoDB" id="9802792at2"/>
<organism evidence="2 3">
    <name type="scientific">Lishizhenia tianjinensis</name>
    <dbReference type="NCBI Taxonomy" id="477690"/>
    <lineage>
        <taxon>Bacteria</taxon>
        <taxon>Pseudomonadati</taxon>
        <taxon>Bacteroidota</taxon>
        <taxon>Flavobacteriia</taxon>
        <taxon>Flavobacteriales</taxon>
        <taxon>Crocinitomicaceae</taxon>
        <taxon>Lishizhenia</taxon>
    </lineage>
</organism>
<evidence type="ECO:0000313" key="2">
    <source>
        <dbReference type="EMBL" id="SFT47681.1"/>
    </source>
</evidence>
<dbReference type="PANTHER" id="PTHR40606">
    <property type="match status" value="1"/>
</dbReference>
<dbReference type="AlphaFoldDB" id="A0A1I6YBJ5"/>